<evidence type="ECO:0000256" key="7">
    <source>
        <dbReference type="ARBA" id="ARBA00032010"/>
    </source>
</evidence>
<feature type="region of interest" description="Disordered" evidence="8">
    <location>
        <begin position="681"/>
        <end position="700"/>
    </location>
</feature>
<feature type="compositionally biased region" description="Polar residues" evidence="8">
    <location>
        <begin position="681"/>
        <end position="690"/>
    </location>
</feature>
<comment type="subcellular location">
    <subcellularLocation>
        <location evidence="1">Nucleus</location>
    </subcellularLocation>
</comment>
<comment type="caution">
    <text evidence="10">The sequence shown here is derived from an EMBL/GenBank/DDBJ whole genome shotgun (WGS) entry which is preliminary data.</text>
</comment>
<keyword evidence="5" id="KW-0804">Transcription</keyword>
<dbReference type="SMART" id="SM00332">
    <property type="entry name" value="PP2Cc"/>
    <property type="match status" value="1"/>
</dbReference>
<accession>A0A9P6WCQ2</accession>
<feature type="domain" description="PPM-type phosphatase" evidence="9">
    <location>
        <begin position="33"/>
        <end position="434"/>
    </location>
</feature>
<dbReference type="GO" id="GO:0016592">
    <property type="term" value="C:mediator complex"/>
    <property type="evidence" value="ECO:0007669"/>
    <property type="project" value="InterPro"/>
</dbReference>
<dbReference type="EMBL" id="PUHR01000029">
    <property type="protein sequence ID" value="KAG0669994.1"/>
    <property type="molecule type" value="Genomic_DNA"/>
</dbReference>
<comment type="similarity">
    <text evidence="2">Belongs to the Mediator complex subunit 12 family.</text>
</comment>
<dbReference type="PANTHER" id="PTHR46567:SF1">
    <property type="entry name" value="MEDIATOR OF RNA POLYMERASE II TRANSCRIPTION SUBUNIT 12"/>
    <property type="match status" value="1"/>
</dbReference>
<dbReference type="CDD" id="cd00143">
    <property type="entry name" value="PP2Cc"/>
    <property type="match status" value="1"/>
</dbReference>
<name>A0A9P6WCQ2_MAUEX</name>
<evidence type="ECO:0000256" key="1">
    <source>
        <dbReference type="ARBA" id="ARBA00004123"/>
    </source>
</evidence>
<evidence type="ECO:0000256" key="4">
    <source>
        <dbReference type="ARBA" id="ARBA00023015"/>
    </source>
</evidence>
<dbReference type="Proteomes" id="UP000750334">
    <property type="component" value="Unassembled WGS sequence"/>
</dbReference>
<feature type="compositionally biased region" description="Low complexity" evidence="8">
    <location>
        <begin position="691"/>
        <end position="700"/>
    </location>
</feature>
<dbReference type="GO" id="GO:0006357">
    <property type="term" value="P:regulation of transcription by RNA polymerase II"/>
    <property type="evidence" value="ECO:0007669"/>
    <property type="project" value="InterPro"/>
</dbReference>
<sequence>MNAAQSFIHVRPTGGNVFNNSLLKVSLSRFPGLIGHSTSRVSRRINQDTFSLAMLRNTVFSSDPVLNMSVFDGHGTAESNVALKLSHNLHNSLGHMDPRGHLVPQTLFQLLERYRDTFGGDYWESLYEGREQYYDRFIRHCNTKQEQVLFDQSNQGTRMLFDHSGNLIDKNSLLNEKQRLKIISSFLQFDLEQCCGIPLTESLPKGTAPLDLDEWSLKFPGGSTASSILLSKFDPSGHPPEDLSLPLVDDQSYLVSPTGLLKLIVTQVGDSKILICDSNGVAHSLSRPHHPDQNREYERLQTRSDLISKDSFGEERFLNNFANTRSFGDVIGKRDGISAEPDIYSYLIGNTSQLPHSEKSKLQFGGDECFIVMVTDGVSDWLTDQEIVDLITSTVNLRGLKHATPQFVADEVIKFIVSIADRHADNATCLVLRLSNWGNWPTYDRTGASREQKLFKYILTPPEDLHPYIARDLDPNNDDFNQFRSDARRRTSETRDSEQYEPVYPDFDRWSHSPEEDQIFMNFVSKGYYTTSKVNFESISARSSLHESLPKASDQLGEQFSNILKIREEKINRIPATVTDPQNSSSNEQTNKIYYLAGPGFALPTRVTLTDNRKEAWLHDLSKPYVSLQSVSKYIPHGLKRKRVIERCYKKQIPLKRAMWLIKCCFLIEVQQSKIKHSSNLMKSHTGTPISPSSASSSSSNMESTNIHLLKEWTESFINILEKLVFEMSQYYNDTDKLKIWKIEISYFLKLLGNCYSVNLIDKGIFHRWLIEFVSKVENFELLPITLHILTIFWDNITKVNDHSNQLKSSHSSNFLLSKITDMLLHKYHAISNAKSMINDERYIINDIKKNNKLKDSILNILTTMIIKLFKEQSLEVFLFPPSSWELYKPCLYEIINKAQFIENADEIRKILELISYRNETLKNTTLVTDDKEGSQEEAISNEQESYFQNSQVRPDVQVIKISRVDSKFTSLLDDNSVEFDWTQYIEHNPLSKTEIIQLVLWSIHPSRLSHYESNQLVAKLLLLQINSFEGFPEYEIEDTLWSLIFQIAKLNSNNLSNMIHLESLYLLLNILITYGIIKVSTYVRKLISSGIMYLQDSNDKFFHVVLLINLKISPLMKSQYNMVLRNVMEFDPYYFENYSFDKLAIKVDDIKERITENDINDGQAINSINLDEMDLPLGGKIMLAEWYLNHICSNVNLQPVNRETLFNNFKFFCLNLKVSHHFYKWCEFIVYHQLLNDIETMALLIDILISFQKLFSQYINDHVLFMKTFLFIYNKILRETDSINFQIISFLDFWKFFMKTFPMALIIDNDLRNDLSVIHEEDQVKRQSLEQNKELVQLLMNKISENKQISVGNLNFVELFQNNLKILLSYKLQHSLPDFKRAKSVLMLLKSSSAHDYNKFMSVFLKRKNYTETDLVCLISNKLLSLEQIKTTLGGILIMKLLVYLEEKSDELFSEQHTHFINTIYYEHYMIEYVRSNYKNVLMLCDLKDPDQYKLLTRMLTKYGPSPKFVDATAEVIIQMLNENKETVPNLLDDLIQYKGPEKREFSDDRNSELNPTESEDDGDEDIEMDLDNSTEPYGLLDFTNLWVFQAYTLYRIDQIKRQEDHGNLLSTFIFDVIEVTQYDGLCSKIFDGIKDMNIVLEIIEIFERSLFKQILNHTAISKNYLIIVMESILSLSRKVTEVTPKTLTMSNDSLELLISIISFFNKSDETTLRENESIMDVVMKIFTIHQEYILKYIVDELQNISSAETMKTLIHDMLCLFERLSFSPRLKLILYEILSSLKSYTIYVATSDSEHVPVENLNVATLSSSRHNSQNTYFSGKNHTFDIPKELLRLPPLQISSFINKPRESKNSTGIPLGITPMNQERESTNGDLYNEEEKEKWFIFDKKSKSYISKLKTHAYYNINSYKTYPDQVKSINNACYNLALFDASFENKNPA</sequence>
<feature type="region of interest" description="Disordered" evidence="8">
    <location>
        <begin position="1545"/>
        <end position="1570"/>
    </location>
</feature>
<proteinExistence type="inferred from homology"/>
<feature type="region of interest" description="Disordered" evidence="8">
    <location>
        <begin position="471"/>
        <end position="508"/>
    </location>
</feature>
<dbReference type="OrthoDB" id="20828at2759"/>
<evidence type="ECO:0000256" key="2">
    <source>
        <dbReference type="ARBA" id="ARBA00010289"/>
    </source>
</evidence>
<evidence type="ECO:0000256" key="5">
    <source>
        <dbReference type="ARBA" id="ARBA00023163"/>
    </source>
</evidence>
<dbReference type="Pfam" id="PF00481">
    <property type="entry name" value="PP2C"/>
    <property type="match status" value="1"/>
</dbReference>
<dbReference type="PANTHER" id="PTHR46567">
    <property type="entry name" value="MEDIATOR OF RNA POLYMERASE II TRANSCRIPTION SUBUNIT 12"/>
    <property type="match status" value="1"/>
</dbReference>
<evidence type="ECO:0000313" key="10">
    <source>
        <dbReference type="EMBL" id="KAG0669994.1"/>
    </source>
</evidence>
<dbReference type="PROSITE" id="PS51746">
    <property type="entry name" value="PPM_2"/>
    <property type="match status" value="1"/>
</dbReference>
<dbReference type="Pfam" id="PF09497">
    <property type="entry name" value="Med12"/>
    <property type="match status" value="1"/>
</dbReference>
<dbReference type="InterPro" id="IPR019035">
    <property type="entry name" value="Mediator_Med12"/>
</dbReference>
<evidence type="ECO:0000259" key="9">
    <source>
        <dbReference type="PROSITE" id="PS51746"/>
    </source>
</evidence>
<protein>
    <recommendedName>
        <fullName evidence="3">Mediator of RNA polymerase II transcription subunit 12</fullName>
    </recommendedName>
    <alternativeName>
        <fullName evidence="7">Mediator complex subunit 12</fullName>
    </alternativeName>
</protein>
<dbReference type="Gene3D" id="3.60.40.10">
    <property type="entry name" value="PPM-type phosphatase domain"/>
    <property type="match status" value="1"/>
</dbReference>
<reference evidence="10 11" key="1">
    <citation type="submission" date="2020-11" db="EMBL/GenBank/DDBJ databases">
        <title>Kefir isolates.</title>
        <authorList>
            <person name="Marcisauskas S."/>
            <person name="Kim Y."/>
            <person name="Blasche S."/>
        </authorList>
    </citation>
    <scope>NUCLEOTIDE SEQUENCE [LARGE SCALE GENOMIC DNA]</scope>
    <source>
        <strain evidence="10 11">OG2</strain>
    </source>
</reference>
<keyword evidence="11" id="KW-1185">Reference proteome</keyword>
<organism evidence="10 11">
    <name type="scientific">Maudiozyma exigua</name>
    <name type="common">Yeast</name>
    <name type="synonym">Kazachstania exigua</name>
    <dbReference type="NCBI Taxonomy" id="34358"/>
    <lineage>
        <taxon>Eukaryota</taxon>
        <taxon>Fungi</taxon>
        <taxon>Dikarya</taxon>
        <taxon>Ascomycota</taxon>
        <taxon>Saccharomycotina</taxon>
        <taxon>Saccharomycetes</taxon>
        <taxon>Saccharomycetales</taxon>
        <taxon>Saccharomycetaceae</taxon>
        <taxon>Maudiozyma</taxon>
    </lineage>
</organism>
<evidence type="ECO:0000313" key="11">
    <source>
        <dbReference type="Proteomes" id="UP000750334"/>
    </source>
</evidence>
<gene>
    <name evidence="10" type="primary">SRB8</name>
    <name evidence="10" type="ORF">C6P45_002939</name>
</gene>
<dbReference type="InterPro" id="IPR036457">
    <property type="entry name" value="PPM-type-like_dom_sf"/>
</dbReference>
<dbReference type="InterPro" id="IPR001932">
    <property type="entry name" value="PPM-type_phosphatase-like_dom"/>
</dbReference>
<evidence type="ECO:0000256" key="6">
    <source>
        <dbReference type="ARBA" id="ARBA00023242"/>
    </source>
</evidence>
<keyword evidence="6" id="KW-0539">Nucleus</keyword>
<keyword evidence="4" id="KW-0805">Transcription regulation</keyword>
<evidence type="ECO:0000256" key="3">
    <source>
        <dbReference type="ARBA" id="ARBA00019622"/>
    </source>
</evidence>
<dbReference type="GO" id="GO:0003712">
    <property type="term" value="F:transcription coregulator activity"/>
    <property type="evidence" value="ECO:0007669"/>
    <property type="project" value="InterPro"/>
</dbReference>
<feature type="compositionally biased region" description="Basic and acidic residues" evidence="8">
    <location>
        <begin position="485"/>
        <end position="498"/>
    </location>
</feature>
<dbReference type="SUPFAM" id="SSF81606">
    <property type="entry name" value="PP2C-like"/>
    <property type="match status" value="1"/>
</dbReference>
<evidence type="ECO:0000256" key="8">
    <source>
        <dbReference type="SAM" id="MobiDB-lite"/>
    </source>
</evidence>
<feature type="compositionally biased region" description="Acidic residues" evidence="8">
    <location>
        <begin position="1559"/>
        <end position="1570"/>
    </location>
</feature>
<dbReference type="SMART" id="SM01281">
    <property type="entry name" value="Med12"/>
    <property type="match status" value="1"/>
</dbReference>